<evidence type="ECO:0000313" key="4">
    <source>
        <dbReference type="Proteomes" id="UP000306509"/>
    </source>
</evidence>
<keyword evidence="1" id="KW-0812">Transmembrane</keyword>
<feature type="transmembrane region" description="Helical" evidence="1">
    <location>
        <begin position="151"/>
        <end position="172"/>
    </location>
</feature>
<dbReference type="InterPro" id="IPR045611">
    <property type="entry name" value="DUF6449"/>
</dbReference>
<feature type="transmembrane region" description="Helical" evidence="1">
    <location>
        <begin position="286"/>
        <end position="307"/>
    </location>
</feature>
<dbReference type="OrthoDB" id="1643401at2"/>
<gene>
    <name evidence="3" type="ORF">DSM106044_03892</name>
</gene>
<keyword evidence="4" id="KW-1185">Reference proteome</keyword>
<feature type="transmembrane region" description="Helical" evidence="1">
    <location>
        <begin position="313"/>
        <end position="334"/>
    </location>
</feature>
<dbReference type="Proteomes" id="UP000306509">
    <property type="component" value="Unassembled WGS sequence"/>
</dbReference>
<evidence type="ECO:0000313" key="3">
    <source>
        <dbReference type="EMBL" id="TLC99292.1"/>
    </source>
</evidence>
<name>A0A4U8Q5I9_9FIRM</name>
<feature type="domain" description="DUF6449" evidence="2">
    <location>
        <begin position="448"/>
        <end position="538"/>
    </location>
</feature>
<organism evidence="3 4">
    <name type="scientific">Robinsoniella peoriensis</name>
    <dbReference type="NCBI Taxonomy" id="180332"/>
    <lineage>
        <taxon>Bacteria</taxon>
        <taxon>Bacillati</taxon>
        <taxon>Bacillota</taxon>
        <taxon>Clostridia</taxon>
        <taxon>Lachnospirales</taxon>
        <taxon>Lachnospiraceae</taxon>
        <taxon>Robinsoniella</taxon>
    </lineage>
</organism>
<dbReference type="STRING" id="180332.GCA_000797495_02922"/>
<reference evidence="3 4" key="1">
    <citation type="journal article" date="2019" name="Anaerobe">
        <title>Detection of Robinsoniella peoriensis in multiple bone samples of a trauma patient.</title>
        <authorList>
            <person name="Schrottner P."/>
            <person name="Hartwich K."/>
            <person name="Bunk B."/>
            <person name="Schober I."/>
            <person name="Helbig S."/>
            <person name="Rudolph W.W."/>
            <person name="Gunzer F."/>
        </authorList>
    </citation>
    <scope>NUCLEOTIDE SEQUENCE [LARGE SCALE GENOMIC DNA]</scope>
    <source>
        <strain evidence="3 4">DSM 106044</strain>
    </source>
</reference>
<feature type="transmembrane region" description="Helical" evidence="1">
    <location>
        <begin position="111"/>
        <end position="139"/>
    </location>
</feature>
<evidence type="ECO:0000256" key="1">
    <source>
        <dbReference type="SAM" id="Phobius"/>
    </source>
</evidence>
<dbReference type="EMBL" id="QGQD01000072">
    <property type="protein sequence ID" value="TLC99292.1"/>
    <property type="molecule type" value="Genomic_DNA"/>
</dbReference>
<keyword evidence="1" id="KW-0472">Membrane</keyword>
<feature type="transmembrane region" description="Helical" evidence="1">
    <location>
        <begin position="248"/>
        <end position="266"/>
    </location>
</feature>
<feature type="transmembrane region" description="Helical" evidence="1">
    <location>
        <begin position="65"/>
        <end position="90"/>
    </location>
</feature>
<proteinExistence type="predicted"/>
<sequence length="669" mass="75501">MTSKISFSKLLKQDLKRSGGIIAIISLVFFLLFTVRGIFTLDQMLASLKNGGWTMKEVTAQFADLLSYNGVIIFLTVSSAVLCGVSRFCYLHSSTKLDFYHSLPIKRDHFFWVQFLSGILQFVVPFLVNMLIVLFIGALRGVTTGGVVGQVLLGGFIHILFYLLLYITVILAMMLTGKIVVGILAVTVFLLYLPGVIFLATGLFSIFFKTFYQNESFWMQLAEYFSPLFLYGLTIGAASEGSMFLKELLIAIAAFAAMLVIVLYLYRIRSSEASERAIAFPKSESVIKFLLVVPISIGCGFIAHMMAIEGKDLWLAFGVIFGGVISSAIIEFIYHIDFTKVLARKKLMLASLIVSFAIIGIFRFDVFGYDRNIPKEENVESAAIWIDGLATNVYEKWSDNGIYISGTDTKSYVLDHMQVTKMDRIYEIVESAINKPEDVSTNYVIVKYRLKNGKEKIRSYQAEHSVLEKALADLYQTQEFKEGLYPAINLTGDEVGKIELVKTDESIQLNLNSKQLISLVDTFREELANMKYEDMKASSLVSIRLEGINKKVPSGTYTLYPCFEKTLALLKEYGYSVDAKLDPDKVISMRVLKYEEKGSREEVFSSKEDFKEIAENLVNSGVNDYFLFPQSSAYDVNVTYKNEKGDTITSYMYLYNDNIPQCIKDRFDD</sequence>
<dbReference type="Pfam" id="PF20047">
    <property type="entry name" value="DUF6449"/>
    <property type="match status" value="1"/>
</dbReference>
<comment type="caution">
    <text evidence="3">The sequence shown here is derived from an EMBL/GenBank/DDBJ whole genome shotgun (WGS) entry which is preliminary data.</text>
</comment>
<feature type="transmembrane region" description="Helical" evidence="1">
    <location>
        <begin position="179"/>
        <end position="208"/>
    </location>
</feature>
<dbReference type="AlphaFoldDB" id="A0A4U8Q5I9"/>
<protein>
    <recommendedName>
        <fullName evidence="2">DUF6449 domain-containing protein</fullName>
    </recommendedName>
</protein>
<evidence type="ECO:0000259" key="2">
    <source>
        <dbReference type="Pfam" id="PF20047"/>
    </source>
</evidence>
<feature type="transmembrane region" description="Helical" evidence="1">
    <location>
        <begin position="346"/>
        <end position="364"/>
    </location>
</feature>
<keyword evidence="1" id="KW-1133">Transmembrane helix</keyword>
<dbReference type="RefSeq" id="WP_047833760.1">
    <property type="nucleotide sequence ID" value="NZ_CABMJZ010000084.1"/>
</dbReference>
<accession>A0A4U8Q5I9</accession>
<feature type="transmembrane region" description="Helical" evidence="1">
    <location>
        <begin position="21"/>
        <end position="39"/>
    </location>
</feature>